<protein>
    <submittedName>
        <fullName evidence="1">YaaC family protein</fullName>
    </submittedName>
</protein>
<dbReference type="RefSeq" id="WP_369780119.1">
    <property type="nucleotide sequence ID" value="NZ_CP165727.1"/>
</dbReference>
<sequence>MHWKMPAETGTRDECLSTMTREYAGHRYFFPTVAGLPRELHTLMAWWAVLYALSMLARYQPAQWANHINVDGSRHAVPVEKILKRARNTYPY</sequence>
<dbReference type="AlphaFoldDB" id="A0AB39YEE9"/>
<evidence type="ECO:0000313" key="1">
    <source>
        <dbReference type="EMBL" id="XDV68625.1"/>
    </source>
</evidence>
<name>A0AB39YEE9_9ACTN</name>
<dbReference type="Pfam" id="PF14175">
    <property type="entry name" value="YaaC"/>
    <property type="match status" value="1"/>
</dbReference>
<accession>A0AB39YEE9</accession>
<dbReference type="InterPro" id="IPR026988">
    <property type="entry name" value="YaaC-like"/>
</dbReference>
<organism evidence="1">
    <name type="scientific">Streptomyces sp. R33</name>
    <dbReference type="NCBI Taxonomy" id="3238629"/>
    <lineage>
        <taxon>Bacteria</taxon>
        <taxon>Bacillati</taxon>
        <taxon>Actinomycetota</taxon>
        <taxon>Actinomycetes</taxon>
        <taxon>Kitasatosporales</taxon>
        <taxon>Streptomycetaceae</taxon>
        <taxon>Streptomyces</taxon>
    </lineage>
</organism>
<dbReference type="EMBL" id="CP165727">
    <property type="protein sequence ID" value="XDV68625.1"/>
    <property type="molecule type" value="Genomic_DNA"/>
</dbReference>
<gene>
    <name evidence="1" type="ORF">AB5J51_39975</name>
</gene>
<proteinExistence type="predicted"/>
<reference evidence="1" key="1">
    <citation type="submission" date="2024-08" db="EMBL/GenBank/DDBJ databases">
        <authorList>
            <person name="Yu S.T."/>
        </authorList>
    </citation>
    <scope>NUCLEOTIDE SEQUENCE</scope>
    <source>
        <strain evidence="1">R33</strain>
    </source>
</reference>